<dbReference type="GO" id="GO:0000209">
    <property type="term" value="P:protein polyubiquitination"/>
    <property type="evidence" value="ECO:0007669"/>
    <property type="project" value="InterPro"/>
</dbReference>
<feature type="region of interest" description="Disordered" evidence="6">
    <location>
        <begin position="464"/>
        <end position="498"/>
    </location>
</feature>
<feature type="domain" description="C3H1-type" evidence="7">
    <location>
        <begin position="91"/>
        <end position="118"/>
    </location>
</feature>
<feature type="region of interest" description="Disordered" evidence="6">
    <location>
        <begin position="227"/>
        <end position="299"/>
    </location>
</feature>
<feature type="zinc finger region" description="C3H1-type" evidence="5">
    <location>
        <begin position="91"/>
        <end position="118"/>
    </location>
</feature>
<evidence type="ECO:0000313" key="9">
    <source>
        <dbReference type="Proteomes" id="UP000053815"/>
    </source>
</evidence>
<keyword evidence="1 5" id="KW-0479">Metal-binding</keyword>
<dbReference type="PANTHER" id="PTHR11224">
    <property type="entry name" value="MAKORIN-RELATED"/>
    <property type="match status" value="1"/>
</dbReference>
<proteinExistence type="predicted"/>
<feature type="compositionally biased region" description="Low complexity" evidence="6">
    <location>
        <begin position="464"/>
        <end position="473"/>
    </location>
</feature>
<name>A0A0C9ML66_9FUNG</name>
<feature type="zinc finger region" description="C3H1-type" evidence="5">
    <location>
        <begin position="120"/>
        <end position="147"/>
    </location>
</feature>
<feature type="domain" description="C3H1-type" evidence="7">
    <location>
        <begin position="120"/>
        <end position="147"/>
    </location>
</feature>
<keyword evidence="3 5" id="KW-0863">Zinc-finger</keyword>
<feature type="compositionally biased region" description="Low complexity" evidence="6">
    <location>
        <begin position="46"/>
        <end position="64"/>
    </location>
</feature>
<feature type="region of interest" description="Disordered" evidence="6">
    <location>
        <begin position="345"/>
        <end position="365"/>
    </location>
</feature>
<accession>A0A0C9ML66</accession>
<dbReference type="EMBL" id="DF836339">
    <property type="protein sequence ID" value="GAN03857.1"/>
    <property type="molecule type" value="Genomic_DNA"/>
</dbReference>
<dbReference type="STRING" id="91626.A0A0C9ML66"/>
<dbReference type="SMART" id="SM00356">
    <property type="entry name" value="ZnF_C3H1"/>
    <property type="match status" value="2"/>
</dbReference>
<evidence type="ECO:0000256" key="6">
    <source>
        <dbReference type="SAM" id="MobiDB-lite"/>
    </source>
</evidence>
<feature type="compositionally biased region" description="Low complexity" evidence="6">
    <location>
        <begin position="480"/>
        <end position="498"/>
    </location>
</feature>
<dbReference type="SUPFAM" id="SSF90229">
    <property type="entry name" value="CCCH zinc finger"/>
    <property type="match status" value="2"/>
</dbReference>
<dbReference type="PROSITE" id="PS50103">
    <property type="entry name" value="ZF_C3H1"/>
    <property type="match status" value="2"/>
</dbReference>
<protein>
    <recommendedName>
        <fullName evidence="7">C3H1-type domain-containing protein</fullName>
    </recommendedName>
</protein>
<feature type="region of interest" description="Disordered" evidence="6">
    <location>
        <begin position="151"/>
        <end position="185"/>
    </location>
</feature>
<dbReference type="GO" id="GO:0008270">
    <property type="term" value="F:zinc ion binding"/>
    <property type="evidence" value="ECO:0007669"/>
    <property type="project" value="UniProtKB-KW"/>
</dbReference>
<dbReference type="Pfam" id="PF18044">
    <property type="entry name" value="zf-CCCH_4"/>
    <property type="match status" value="1"/>
</dbReference>
<keyword evidence="4 5" id="KW-0862">Zinc</keyword>
<evidence type="ECO:0000256" key="3">
    <source>
        <dbReference type="ARBA" id="ARBA00022771"/>
    </source>
</evidence>
<dbReference type="InterPro" id="IPR036855">
    <property type="entry name" value="Znf_CCCH_sf"/>
</dbReference>
<dbReference type="Proteomes" id="UP000053815">
    <property type="component" value="Unassembled WGS sequence"/>
</dbReference>
<gene>
    <name evidence="8" type="ORF">MAM1_0050c03312</name>
</gene>
<feature type="region of interest" description="Disordered" evidence="6">
    <location>
        <begin position="45"/>
        <end position="64"/>
    </location>
</feature>
<evidence type="ECO:0000259" key="7">
    <source>
        <dbReference type="PROSITE" id="PS50103"/>
    </source>
</evidence>
<feature type="compositionally biased region" description="Polar residues" evidence="6">
    <location>
        <begin position="229"/>
        <end position="243"/>
    </location>
</feature>
<dbReference type="Pfam" id="PF00642">
    <property type="entry name" value="zf-CCCH"/>
    <property type="match status" value="1"/>
</dbReference>
<evidence type="ECO:0000256" key="5">
    <source>
        <dbReference type="PROSITE-ProRule" id="PRU00723"/>
    </source>
</evidence>
<evidence type="ECO:0000256" key="4">
    <source>
        <dbReference type="ARBA" id="ARBA00022833"/>
    </source>
</evidence>
<feature type="compositionally biased region" description="Polar residues" evidence="6">
    <location>
        <begin position="346"/>
        <end position="365"/>
    </location>
</feature>
<keyword evidence="9" id="KW-1185">Reference proteome</keyword>
<dbReference type="Gene3D" id="2.30.30.1190">
    <property type="match status" value="1"/>
</dbReference>
<evidence type="ECO:0000256" key="2">
    <source>
        <dbReference type="ARBA" id="ARBA00022737"/>
    </source>
</evidence>
<dbReference type="GO" id="GO:0061630">
    <property type="term" value="F:ubiquitin protein ligase activity"/>
    <property type="evidence" value="ECO:0007669"/>
    <property type="project" value="InterPro"/>
</dbReference>
<dbReference type="AlphaFoldDB" id="A0A0C9ML66"/>
<dbReference type="InterPro" id="IPR045072">
    <property type="entry name" value="MKRN-like"/>
</dbReference>
<dbReference type="Gene3D" id="4.10.1000.10">
    <property type="entry name" value="Zinc finger, CCCH-type"/>
    <property type="match status" value="1"/>
</dbReference>
<keyword evidence="2" id="KW-0677">Repeat</keyword>
<dbReference type="PANTHER" id="PTHR11224:SF10">
    <property type="entry name" value="IP09428P-RELATED"/>
    <property type="match status" value="1"/>
</dbReference>
<dbReference type="InterPro" id="IPR041367">
    <property type="entry name" value="Znf-CCCH_4"/>
</dbReference>
<evidence type="ECO:0000256" key="1">
    <source>
        <dbReference type="ARBA" id="ARBA00022723"/>
    </source>
</evidence>
<dbReference type="OrthoDB" id="411372at2759"/>
<evidence type="ECO:0000313" key="8">
    <source>
        <dbReference type="EMBL" id="GAN03857.1"/>
    </source>
</evidence>
<sequence length="510" mass="55740">MTDQNLLFSPDLTLNLLSKSSPSQLEPFQFKRSRTQPIPTEAFYASQKSSSNGNQNNGSSGSNGSKCKINTQASAFSRVLTEALSLNIASNLSHVPCKFYKQGTCTAGANCTFSHSSDLSSESAVCKYFVKGNCKFGTKCALLHTMSPYGTSATSTGGNGNGGSSSSNNKRMMASTPPSLPFPRRKTADQMMSFSPSNLDHRSFLHDPFASSAPAVSLLHLHEQQQQLWRNQGRSNSNSTLNHPQDLMGMRSSPRETQQDPFLGTSPFSSRLSSSVSNSNTIHNNGIMQSPPLRYQPASFGSLGGLGGGGSGGQDNYDLNDAMLPSSLNDLFTPSELQVRRVRQQEQYPTTNSSMDNWSMRDTSSSSFDQRQWRVPFLSKSQQQQQQQQLQPQLLQQQLHYNSLPIDYEDRLIEGTAAINIPGGNLSGSSSSSNDFSLQQPTDLLQQHDDDVQFFMEDDEAVTYDTPSTTTTTTDHKTLDMTNSTTANNTSTNNNKTYSTYPSLISLPST</sequence>
<dbReference type="InterPro" id="IPR000571">
    <property type="entry name" value="Znf_CCCH"/>
</dbReference>
<feature type="compositionally biased region" description="Low complexity" evidence="6">
    <location>
        <begin position="266"/>
        <end position="285"/>
    </location>
</feature>
<organism evidence="8">
    <name type="scientific">Mucor ambiguus</name>
    <dbReference type="NCBI Taxonomy" id="91626"/>
    <lineage>
        <taxon>Eukaryota</taxon>
        <taxon>Fungi</taxon>
        <taxon>Fungi incertae sedis</taxon>
        <taxon>Mucoromycota</taxon>
        <taxon>Mucoromycotina</taxon>
        <taxon>Mucoromycetes</taxon>
        <taxon>Mucorales</taxon>
        <taxon>Mucorineae</taxon>
        <taxon>Mucoraceae</taxon>
        <taxon>Mucor</taxon>
    </lineage>
</organism>
<reference evidence="8" key="1">
    <citation type="submission" date="2014-09" db="EMBL/GenBank/DDBJ databases">
        <title>Draft genome sequence of an oleaginous Mucoromycotina fungus Mucor ambiguus NBRC6742.</title>
        <authorList>
            <person name="Takeda I."/>
            <person name="Yamane N."/>
            <person name="Morita T."/>
            <person name="Tamano K."/>
            <person name="Machida M."/>
            <person name="Baker S."/>
            <person name="Koike H."/>
        </authorList>
    </citation>
    <scope>NUCLEOTIDE SEQUENCE</scope>
    <source>
        <strain evidence="8">NBRC 6742</strain>
    </source>
</reference>